<dbReference type="EMBL" id="JANVFU010000015">
    <property type="protein sequence ID" value="KAJ3740181.1"/>
    <property type="molecule type" value="Genomic_DNA"/>
</dbReference>
<dbReference type="Pfam" id="PF03328">
    <property type="entry name" value="HpcH_HpaI"/>
    <property type="match status" value="1"/>
</dbReference>
<dbReference type="InterPro" id="IPR050251">
    <property type="entry name" value="HpcH-HpaI_aldolase"/>
</dbReference>
<sequence length="306" mass="32500">MAAHALLNAFKANKPAFGTWLTTGGFVHARSLARALIGLPQKQSWIMLDCEHGLIPLNPAGVIEVIAAIHGVRDGPSALVRIPATGHGTGNGSEGVNWQIKYALDAGARGVLVPMVSTPSQAQEVVISSRFPPQGRRGFGSPYTQENWDIQTAGEYLNVANENIVVLVQIETREGVQNVKAIAEVDGIGGYHNLTKINRSSCLSYMYSHSEFGFGTTDGLFIGPYDLSNALGYPPPSPDPHPKVEQVIQDILRVAHEAGKKCAMYCTSGAQAAQRATEGFDMINVTSDVGAMQSGLAAEFKVAASA</sequence>
<dbReference type="PANTHER" id="PTHR30502:SF0">
    <property type="entry name" value="PHOSPHOENOLPYRUVATE CARBOXYLASE FAMILY PROTEIN"/>
    <property type="match status" value="1"/>
</dbReference>
<comment type="similarity">
    <text evidence="1">Belongs to the HpcH/HpaI aldolase family.</text>
</comment>
<keyword evidence="6" id="KW-1185">Reference proteome</keyword>
<dbReference type="GO" id="GO:0016301">
    <property type="term" value="F:kinase activity"/>
    <property type="evidence" value="ECO:0007669"/>
    <property type="project" value="UniProtKB-KW"/>
</dbReference>
<organism evidence="5 6">
    <name type="scientific">Lentinula detonsa</name>
    <dbReference type="NCBI Taxonomy" id="2804962"/>
    <lineage>
        <taxon>Eukaryota</taxon>
        <taxon>Fungi</taxon>
        <taxon>Dikarya</taxon>
        <taxon>Basidiomycota</taxon>
        <taxon>Agaricomycotina</taxon>
        <taxon>Agaricomycetes</taxon>
        <taxon>Agaricomycetidae</taxon>
        <taxon>Agaricales</taxon>
        <taxon>Marasmiineae</taxon>
        <taxon>Omphalotaceae</taxon>
        <taxon>Lentinula</taxon>
    </lineage>
</organism>
<dbReference type="SUPFAM" id="SSF51621">
    <property type="entry name" value="Phosphoenolpyruvate/pyruvate domain"/>
    <property type="match status" value="2"/>
</dbReference>
<keyword evidence="2" id="KW-0479">Metal-binding</keyword>
<feature type="domain" description="HpcH/HpaI aldolase/citrate lyase" evidence="4">
    <location>
        <begin position="44"/>
        <end position="290"/>
    </location>
</feature>
<evidence type="ECO:0000256" key="1">
    <source>
        <dbReference type="ARBA" id="ARBA00005568"/>
    </source>
</evidence>
<dbReference type="Gene3D" id="3.20.20.60">
    <property type="entry name" value="Phosphoenolpyruvate-binding domains"/>
    <property type="match status" value="1"/>
</dbReference>
<dbReference type="GO" id="GO:0016832">
    <property type="term" value="F:aldehyde-lyase activity"/>
    <property type="evidence" value="ECO:0007669"/>
    <property type="project" value="TreeGrafter"/>
</dbReference>
<keyword evidence="5" id="KW-0418">Kinase</keyword>
<dbReference type="GO" id="GO:0046872">
    <property type="term" value="F:metal ion binding"/>
    <property type="evidence" value="ECO:0007669"/>
    <property type="project" value="UniProtKB-KW"/>
</dbReference>
<evidence type="ECO:0000259" key="4">
    <source>
        <dbReference type="Pfam" id="PF03328"/>
    </source>
</evidence>
<proteinExistence type="inferred from homology"/>
<protein>
    <submittedName>
        <fullName evidence="5">Pyruvate/Phosphoenolpyruvate kinase-like domain-containing protein</fullName>
    </submittedName>
</protein>
<accession>A0A9W8TTI0</accession>
<keyword evidence="5" id="KW-0670">Pyruvate</keyword>
<keyword evidence="3" id="KW-0456">Lyase</keyword>
<dbReference type="GO" id="GO:0005737">
    <property type="term" value="C:cytoplasm"/>
    <property type="evidence" value="ECO:0007669"/>
    <property type="project" value="TreeGrafter"/>
</dbReference>
<dbReference type="AlphaFoldDB" id="A0A9W8TTI0"/>
<dbReference type="InterPro" id="IPR005000">
    <property type="entry name" value="Aldolase/citrate-lyase_domain"/>
</dbReference>
<name>A0A9W8TTI0_9AGAR</name>
<evidence type="ECO:0000256" key="2">
    <source>
        <dbReference type="ARBA" id="ARBA00022723"/>
    </source>
</evidence>
<evidence type="ECO:0000313" key="6">
    <source>
        <dbReference type="Proteomes" id="UP001142393"/>
    </source>
</evidence>
<evidence type="ECO:0000256" key="3">
    <source>
        <dbReference type="ARBA" id="ARBA00023239"/>
    </source>
</evidence>
<evidence type="ECO:0000313" key="5">
    <source>
        <dbReference type="EMBL" id="KAJ3740181.1"/>
    </source>
</evidence>
<keyword evidence="5" id="KW-0808">Transferase</keyword>
<dbReference type="PANTHER" id="PTHR30502">
    <property type="entry name" value="2-KETO-3-DEOXY-L-RHAMNONATE ALDOLASE"/>
    <property type="match status" value="1"/>
</dbReference>
<dbReference type="InterPro" id="IPR040442">
    <property type="entry name" value="Pyrv_kinase-like_dom_sf"/>
</dbReference>
<reference evidence="5 6" key="1">
    <citation type="journal article" date="2023" name="Proc. Natl. Acad. Sci. U.S.A.">
        <title>A global phylogenomic analysis of the shiitake genus Lentinula.</title>
        <authorList>
            <person name="Sierra-Patev S."/>
            <person name="Min B."/>
            <person name="Naranjo-Ortiz M."/>
            <person name="Looney B."/>
            <person name="Konkel Z."/>
            <person name="Slot J.C."/>
            <person name="Sakamoto Y."/>
            <person name="Steenwyk J.L."/>
            <person name="Rokas A."/>
            <person name="Carro J."/>
            <person name="Camarero S."/>
            <person name="Ferreira P."/>
            <person name="Molpeceres G."/>
            <person name="Ruiz-Duenas F.J."/>
            <person name="Serrano A."/>
            <person name="Henrissat B."/>
            <person name="Drula E."/>
            <person name="Hughes K.W."/>
            <person name="Mata J.L."/>
            <person name="Ishikawa N.K."/>
            <person name="Vargas-Isla R."/>
            <person name="Ushijima S."/>
            <person name="Smith C.A."/>
            <person name="Donoghue J."/>
            <person name="Ahrendt S."/>
            <person name="Andreopoulos W."/>
            <person name="He G."/>
            <person name="LaButti K."/>
            <person name="Lipzen A."/>
            <person name="Ng V."/>
            <person name="Riley R."/>
            <person name="Sandor L."/>
            <person name="Barry K."/>
            <person name="Martinez A.T."/>
            <person name="Xiao Y."/>
            <person name="Gibbons J.G."/>
            <person name="Terashima K."/>
            <person name="Grigoriev I.V."/>
            <person name="Hibbett D."/>
        </authorList>
    </citation>
    <scope>NUCLEOTIDE SEQUENCE [LARGE SCALE GENOMIC DNA]</scope>
    <source>
        <strain evidence="5 6">TFB7810</strain>
    </source>
</reference>
<dbReference type="InterPro" id="IPR015813">
    <property type="entry name" value="Pyrv/PenolPyrv_kinase-like_dom"/>
</dbReference>
<gene>
    <name evidence="5" type="ORF">DFH05DRAFT_456607</name>
</gene>
<dbReference type="Proteomes" id="UP001142393">
    <property type="component" value="Unassembled WGS sequence"/>
</dbReference>
<comment type="caution">
    <text evidence="5">The sequence shown here is derived from an EMBL/GenBank/DDBJ whole genome shotgun (WGS) entry which is preliminary data.</text>
</comment>